<evidence type="ECO:0000259" key="4">
    <source>
        <dbReference type="SMART" id="SM00829"/>
    </source>
</evidence>
<dbReference type="CDD" id="cd08249">
    <property type="entry name" value="enoyl_reductase_like"/>
    <property type="match status" value="1"/>
</dbReference>
<dbReference type="InterPro" id="IPR020843">
    <property type="entry name" value="ER"/>
</dbReference>
<feature type="compositionally biased region" description="Polar residues" evidence="3">
    <location>
        <begin position="21"/>
        <end position="42"/>
    </location>
</feature>
<dbReference type="Proteomes" id="UP000785200">
    <property type="component" value="Unassembled WGS sequence"/>
</dbReference>
<feature type="region of interest" description="Disordered" evidence="3">
    <location>
        <begin position="21"/>
        <end position="55"/>
    </location>
</feature>
<accession>A0A9P6SQF7</accession>
<dbReference type="SUPFAM" id="SSF51735">
    <property type="entry name" value="NAD(P)-binding Rossmann-fold domains"/>
    <property type="match status" value="1"/>
</dbReference>
<dbReference type="Pfam" id="PF08240">
    <property type="entry name" value="ADH_N"/>
    <property type="match status" value="1"/>
</dbReference>
<dbReference type="SUPFAM" id="SSF50129">
    <property type="entry name" value="GroES-like"/>
    <property type="match status" value="1"/>
</dbReference>
<dbReference type="InterPro" id="IPR036291">
    <property type="entry name" value="NAD(P)-bd_dom_sf"/>
</dbReference>
<evidence type="ECO:0000256" key="2">
    <source>
        <dbReference type="ARBA" id="ARBA00023002"/>
    </source>
</evidence>
<dbReference type="InterPro" id="IPR011032">
    <property type="entry name" value="GroES-like_sf"/>
</dbReference>
<dbReference type="PANTHER" id="PTHR45348:SF2">
    <property type="entry name" value="ZINC-TYPE ALCOHOL DEHYDROGENASE-LIKE PROTEIN C2E1P3.01"/>
    <property type="match status" value="1"/>
</dbReference>
<dbReference type="InterPro" id="IPR047122">
    <property type="entry name" value="Trans-enoyl_RdTase-like"/>
</dbReference>
<comment type="caution">
    <text evidence="5">The sequence shown here is derived from an EMBL/GenBank/DDBJ whole genome shotgun (WGS) entry which is preliminary data.</text>
</comment>
<dbReference type="Gene3D" id="3.90.180.10">
    <property type="entry name" value="Medium-chain alcohol dehydrogenases, catalytic domain"/>
    <property type="match status" value="1"/>
</dbReference>
<evidence type="ECO:0000313" key="5">
    <source>
        <dbReference type="EMBL" id="KAG0645960.1"/>
    </source>
</evidence>
<dbReference type="GO" id="GO:0016651">
    <property type="term" value="F:oxidoreductase activity, acting on NAD(P)H"/>
    <property type="evidence" value="ECO:0007669"/>
    <property type="project" value="InterPro"/>
</dbReference>
<dbReference type="InterPro" id="IPR013149">
    <property type="entry name" value="ADH-like_C"/>
</dbReference>
<organism evidence="5 6">
    <name type="scientific">Hyphodiscus hymeniophilus</name>
    <dbReference type="NCBI Taxonomy" id="353542"/>
    <lineage>
        <taxon>Eukaryota</taxon>
        <taxon>Fungi</taxon>
        <taxon>Dikarya</taxon>
        <taxon>Ascomycota</taxon>
        <taxon>Pezizomycotina</taxon>
        <taxon>Leotiomycetes</taxon>
        <taxon>Helotiales</taxon>
        <taxon>Hyphodiscaceae</taxon>
        <taxon>Hyphodiscus</taxon>
    </lineage>
</organism>
<keyword evidence="6" id="KW-1185">Reference proteome</keyword>
<dbReference type="SMART" id="SM00829">
    <property type="entry name" value="PKS_ER"/>
    <property type="match status" value="1"/>
</dbReference>
<dbReference type="Gene3D" id="3.40.50.720">
    <property type="entry name" value="NAD(P)-binding Rossmann-like Domain"/>
    <property type="match status" value="1"/>
</dbReference>
<evidence type="ECO:0000256" key="1">
    <source>
        <dbReference type="ARBA" id="ARBA00008072"/>
    </source>
</evidence>
<name>A0A9P6SQF7_9HELO</name>
<dbReference type="EMBL" id="VNKQ01000017">
    <property type="protein sequence ID" value="KAG0645960.1"/>
    <property type="molecule type" value="Genomic_DNA"/>
</dbReference>
<gene>
    <name evidence="5" type="ORF">D0Z07_7729</name>
</gene>
<evidence type="ECO:0000313" key="6">
    <source>
        <dbReference type="Proteomes" id="UP000785200"/>
    </source>
</evidence>
<reference evidence="5" key="1">
    <citation type="submission" date="2019-07" db="EMBL/GenBank/DDBJ databases">
        <title>Hyphodiscus hymeniophilus genome sequencing and assembly.</title>
        <authorList>
            <person name="Kramer G."/>
            <person name="Nodwell J."/>
        </authorList>
    </citation>
    <scope>NUCLEOTIDE SEQUENCE</scope>
    <source>
        <strain evidence="5">ATCC 34498</strain>
    </source>
</reference>
<comment type="similarity">
    <text evidence="1">Belongs to the zinc-containing alcohol dehydrogenase family.</text>
</comment>
<dbReference type="InterPro" id="IPR013154">
    <property type="entry name" value="ADH-like_N"/>
</dbReference>
<dbReference type="Pfam" id="PF00107">
    <property type="entry name" value="ADH_zinc_N"/>
    <property type="match status" value="1"/>
</dbReference>
<dbReference type="OrthoDB" id="10257049at2759"/>
<keyword evidence="2" id="KW-0560">Oxidoreductase</keyword>
<evidence type="ECO:0000256" key="3">
    <source>
        <dbReference type="SAM" id="MobiDB-lite"/>
    </source>
</evidence>
<sequence length="407" mass="44213">MGVFECLPCFGRRRPTVLESTTLPSSQDLPAKSAHSTVNSFDTDPESAESRTVASPPIQEIPDAPRIARSNRALTVSAKRTYAIIEEHPFPSLESDDEIIISTRAVGLNPIDWKSVDYNFCLPAFPWVTGREMAGIVEAFGSNVKDFKVGDRVWTSTYYKDSRAGCFQQYVAVPQHTVCHIPSNLSFESASCLGVAGLTAAMTLWRWLQIPRTHAALHTTDPIPHPEYLLIWGGSSVTAQFAIQIASRSGVKVVAVASSKTKALVESLGATHVVVRDGKTGDEIVKEIREITADNITRAIDLVGTETAQYCLSALSTEKDCIFAPLAMISSKAVVPSNVVVETVEMKQFVLDPTSRVHALELGNLIEDGSVKLPSIDVLEGGLDSVQEGLDRLKKGDMQGRKLVVSF</sequence>
<protein>
    <submittedName>
        <fullName evidence="5">Dehydrogenase</fullName>
    </submittedName>
</protein>
<feature type="domain" description="Enoyl reductase (ER)" evidence="4">
    <location>
        <begin position="77"/>
        <end position="405"/>
    </location>
</feature>
<dbReference type="PANTHER" id="PTHR45348">
    <property type="entry name" value="HYPOTHETICAL OXIDOREDUCTASE (EUROFUNG)"/>
    <property type="match status" value="1"/>
</dbReference>
<proteinExistence type="inferred from homology"/>
<dbReference type="AlphaFoldDB" id="A0A9P6SQF7"/>